<name>A0A7T8IWB7_9CAUD</name>
<reference evidence="1 2" key="1">
    <citation type="submission" date="2020-11" db="EMBL/GenBank/DDBJ databases">
        <authorList>
            <person name="Joergensen J.B."/>
            <person name="Djurhuus A.M."/>
            <person name="Carstens A.B."/>
            <person name="Kot W."/>
            <person name="Neve H."/>
            <person name="Morris C.E."/>
            <person name="Hansen L.H."/>
        </authorList>
    </citation>
    <scope>NUCLEOTIDE SEQUENCE [LARGE SCALE GENOMIC DNA]</scope>
</reference>
<organism evidence="1 2">
    <name type="scientific">Pseudomonas phage Bertil</name>
    <dbReference type="NCBI Taxonomy" id="2801385"/>
    <lineage>
        <taxon>Viruses</taxon>
        <taxon>Duplodnaviria</taxon>
        <taxon>Heunggongvirae</taxon>
        <taxon>Uroviricota</taxon>
        <taxon>Caudoviricetes</taxon>
        <taxon>Autographivirales</taxon>
        <taxon>Autoscriptoviridae</taxon>
        <taxon>Bertilvirus</taxon>
        <taxon>Bertilvirus bertil</taxon>
    </lineage>
</organism>
<protein>
    <submittedName>
        <fullName evidence="1">Uncharacterized protein</fullName>
    </submittedName>
</protein>
<proteinExistence type="predicted"/>
<dbReference type="Proteomes" id="UP000595692">
    <property type="component" value="Segment"/>
</dbReference>
<dbReference type="EMBL" id="MW286266">
    <property type="protein sequence ID" value="QQO90783.1"/>
    <property type="molecule type" value="Genomic_DNA"/>
</dbReference>
<sequence length="47" mass="5361">MWTYNAVTQSSTFRSDCGVMYTVLWPYCGSGITLQAWVPDGPFWSLH</sequence>
<evidence type="ECO:0000313" key="2">
    <source>
        <dbReference type="Proteomes" id="UP000595692"/>
    </source>
</evidence>
<accession>A0A7T8IWB7</accession>
<evidence type="ECO:0000313" key="1">
    <source>
        <dbReference type="EMBL" id="QQO90783.1"/>
    </source>
</evidence>
<keyword evidence="2" id="KW-1185">Reference proteome</keyword>